<evidence type="ECO:0000256" key="2">
    <source>
        <dbReference type="ARBA" id="ARBA00023125"/>
    </source>
</evidence>
<dbReference type="EMBL" id="CP063362">
    <property type="protein sequence ID" value="QRG09586.1"/>
    <property type="molecule type" value="Genomic_DNA"/>
</dbReference>
<accession>A0A974PU47</accession>
<dbReference type="Gene3D" id="1.10.357.10">
    <property type="entry name" value="Tetracycline Repressor, domain 2"/>
    <property type="match status" value="1"/>
</dbReference>
<reference evidence="6 7" key="1">
    <citation type="submission" date="2020-10" db="EMBL/GenBank/DDBJ databases">
        <title>Degradation of 1,4-Dioxane by Xanthobacter sp. YN2, via a Novel Group-2 Soluble Di-Iron Monooxygenase.</title>
        <authorList>
            <person name="Ma F."/>
            <person name="Wang Y."/>
            <person name="Yang J."/>
            <person name="Guo H."/>
            <person name="Su D."/>
            <person name="Yu L."/>
        </authorList>
    </citation>
    <scope>NUCLEOTIDE SEQUENCE [LARGE SCALE GENOMIC DNA]</scope>
    <source>
        <strain evidence="6 7">YN2</strain>
    </source>
</reference>
<dbReference type="InterPro" id="IPR009057">
    <property type="entry name" value="Homeodomain-like_sf"/>
</dbReference>
<feature type="DNA-binding region" description="H-T-H motif" evidence="4">
    <location>
        <begin position="32"/>
        <end position="51"/>
    </location>
</feature>
<protein>
    <submittedName>
        <fullName evidence="6">TetR family transcriptional regulator</fullName>
    </submittedName>
</protein>
<dbReference type="KEGG" id="xdi:EZH22_10550"/>
<dbReference type="PROSITE" id="PS50977">
    <property type="entry name" value="HTH_TETR_2"/>
    <property type="match status" value="1"/>
</dbReference>
<gene>
    <name evidence="6" type="ORF">EZH22_10550</name>
</gene>
<name>A0A974PU47_9HYPH</name>
<dbReference type="AlphaFoldDB" id="A0A974PU47"/>
<dbReference type="InterPro" id="IPR001647">
    <property type="entry name" value="HTH_TetR"/>
</dbReference>
<feature type="domain" description="HTH tetR-type" evidence="5">
    <location>
        <begin position="9"/>
        <end position="69"/>
    </location>
</feature>
<evidence type="ECO:0000256" key="3">
    <source>
        <dbReference type="ARBA" id="ARBA00023163"/>
    </source>
</evidence>
<dbReference type="PANTHER" id="PTHR30055:SF240">
    <property type="entry name" value="HTH-TYPE TRANSCRIPTIONAL REGULATOR ACRR"/>
    <property type="match status" value="1"/>
</dbReference>
<keyword evidence="1" id="KW-0805">Transcription regulation</keyword>
<keyword evidence="3" id="KW-0804">Transcription</keyword>
<keyword evidence="7" id="KW-1185">Reference proteome</keyword>
<dbReference type="Pfam" id="PF00440">
    <property type="entry name" value="TetR_N"/>
    <property type="match status" value="1"/>
</dbReference>
<evidence type="ECO:0000256" key="1">
    <source>
        <dbReference type="ARBA" id="ARBA00023015"/>
    </source>
</evidence>
<sequence length="71" mass="7927">MRKTKAGAEETRMKLLETAEHLFFEHGAAAVTFDKIALSAGMTRGALYWHFANKADLLRALLDLAPCPPRR</sequence>
<dbReference type="PANTHER" id="PTHR30055">
    <property type="entry name" value="HTH-TYPE TRANSCRIPTIONAL REGULATOR RUTR"/>
    <property type="match status" value="1"/>
</dbReference>
<dbReference type="SUPFAM" id="SSF46689">
    <property type="entry name" value="Homeodomain-like"/>
    <property type="match status" value="1"/>
</dbReference>
<keyword evidence="2 4" id="KW-0238">DNA-binding</keyword>
<evidence type="ECO:0000313" key="7">
    <source>
        <dbReference type="Proteomes" id="UP000596427"/>
    </source>
</evidence>
<dbReference type="GO" id="GO:0003700">
    <property type="term" value="F:DNA-binding transcription factor activity"/>
    <property type="evidence" value="ECO:0007669"/>
    <property type="project" value="TreeGrafter"/>
</dbReference>
<organism evidence="6 7">
    <name type="scientific">Xanthobacter dioxanivorans</name>
    <dbReference type="NCBI Taxonomy" id="2528964"/>
    <lineage>
        <taxon>Bacteria</taxon>
        <taxon>Pseudomonadati</taxon>
        <taxon>Pseudomonadota</taxon>
        <taxon>Alphaproteobacteria</taxon>
        <taxon>Hyphomicrobiales</taxon>
        <taxon>Xanthobacteraceae</taxon>
        <taxon>Xanthobacter</taxon>
    </lineage>
</organism>
<dbReference type="Proteomes" id="UP000596427">
    <property type="component" value="Chromosome"/>
</dbReference>
<dbReference type="InterPro" id="IPR050109">
    <property type="entry name" value="HTH-type_TetR-like_transc_reg"/>
</dbReference>
<evidence type="ECO:0000256" key="4">
    <source>
        <dbReference type="PROSITE-ProRule" id="PRU00335"/>
    </source>
</evidence>
<evidence type="ECO:0000313" key="6">
    <source>
        <dbReference type="EMBL" id="QRG09586.1"/>
    </source>
</evidence>
<evidence type="ECO:0000259" key="5">
    <source>
        <dbReference type="PROSITE" id="PS50977"/>
    </source>
</evidence>
<dbReference type="GO" id="GO:0000976">
    <property type="term" value="F:transcription cis-regulatory region binding"/>
    <property type="evidence" value="ECO:0007669"/>
    <property type="project" value="TreeGrafter"/>
</dbReference>
<dbReference type="PRINTS" id="PR00455">
    <property type="entry name" value="HTHTETR"/>
</dbReference>
<proteinExistence type="predicted"/>